<accession>A0AAD5L618</accession>
<dbReference type="EMBL" id="JAKCXM010003323">
    <property type="protein sequence ID" value="KAJ0389680.1"/>
    <property type="molecule type" value="Genomic_DNA"/>
</dbReference>
<sequence length="220" mass="23299">MNTSITSTSPSFRSARFCSTITTGLAIGAFVVCFTGGPTSVFCSSTWPTTVRRNSSDTTTPPNSITTNATPPMIAGQLCSSQNADADAALTPVAKLYVSVPRVPLRWPAIGHVAPYAQMTSTLLPVEIGTSNCDPPASDRWYENRSGSDAADDSCAVKNDWSGSFVTPDDEYDEITNDSGRPTDRWNSITLLSGEFTIDADRESPTANHPAVLAVPAGAR</sequence>
<proteinExistence type="predicted"/>
<evidence type="ECO:0000313" key="3">
    <source>
        <dbReference type="Proteomes" id="UP001209570"/>
    </source>
</evidence>
<dbReference type="Proteomes" id="UP001209570">
    <property type="component" value="Unassembled WGS sequence"/>
</dbReference>
<protein>
    <submittedName>
        <fullName evidence="2">Uncharacterized protein</fullName>
    </submittedName>
</protein>
<dbReference type="AlphaFoldDB" id="A0AAD5L618"/>
<feature type="region of interest" description="Disordered" evidence="1">
    <location>
        <begin position="200"/>
        <end position="220"/>
    </location>
</feature>
<reference evidence="2" key="1">
    <citation type="submission" date="2021-12" db="EMBL/GenBank/DDBJ databases">
        <title>Prjna785345.</title>
        <authorList>
            <person name="Rujirawat T."/>
            <person name="Krajaejun T."/>
        </authorList>
    </citation>
    <scope>NUCLEOTIDE SEQUENCE</scope>
    <source>
        <strain evidence="2">Pi057C3</strain>
    </source>
</reference>
<gene>
    <name evidence="2" type="ORF">P43SY_011093</name>
</gene>
<evidence type="ECO:0000313" key="2">
    <source>
        <dbReference type="EMBL" id="KAJ0389680.1"/>
    </source>
</evidence>
<organism evidence="2 3">
    <name type="scientific">Pythium insidiosum</name>
    <name type="common">Pythiosis disease agent</name>
    <dbReference type="NCBI Taxonomy" id="114742"/>
    <lineage>
        <taxon>Eukaryota</taxon>
        <taxon>Sar</taxon>
        <taxon>Stramenopiles</taxon>
        <taxon>Oomycota</taxon>
        <taxon>Peronosporomycetes</taxon>
        <taxon>Pythiales</taxon>
        <taxon>Pythiaceae</taxon>
        <taxon>Pythium</taxon>
    </lineage>
</organism>
<keyword evidence="3" id="KW-1185">Reference proteome</keyword>
<evidence type="ECO:0000256" key="1">
    <source>
        <dbReference type="SAM" id="MobiDB-lite"/>
    </source>
</evidence>
<comment type="caution">
    <text evidence="2">The sequence shown here is derived from an EMBL/GenBank/DDBJ whole genome shotgun (WGS) entry which is preliminary data.</text>
</comment>
<name>A0AAD5L618_PYTIN</name>